<dbReference type="PANTHER" id="PTHR33393">
    <property type="entry name" value="POLYGLUTAMINE SYNTHESIS ACCESSORY PROTEIN RV0574C-RELATED"/>
    <property type="match status" value="1"/>
</dbReference>
<dbReference type="AlphaFoldDB" id="A0A382CX39"/>
<feature type="domain" description="Capsule synthesis protein CapA" evidence="2">
    <location>
        <begin position="27"/>
        <end position="264"/>
    </location>
</feature>
<dbReference type="CDD" id="cd07381">
    <property type="entry name" value="MPP_CapA"/>
    <property type="match status" value="1"/>
</dbReference>
<dbReference type="PANTHER" id="PTHR33393:SF11">
    <property type="entry name" value="POLYGLUTAMINE SYNTHESIS ACCESSORY PROTEIN RV0574C-RELATED"/>
    <property type="match status" value="1"/>
</dbReference>
<evidence type="ECO:0000256" key="1">
    <source>
        <dbReference type="ARBA" id="ARBA00005662"/>
    </source>
</evidence>
<dbReference type="SMART" id="SM00854">
    <property type="entry name" value="PGA_cap"/>
    <property type="match status" value="1"/>
</dbReference>
<protein>
    <recommendedName>
        <fullName evidence="2">Capsule synthesis protein CapA domain-containing protein</fullName>
    </recommendedName>
</protein>
<comment type="similarity">
    <text evidence="1">Belongs to the CapA family.</text>
</comment>
<dbReference type="Gene3D" id="3.60.21.10">
    <property type="match status" value="1"/>
</dbReference>
<sequence>MICTFGDLSFASTPAAHTSSLDEQEVTLNFFGDWAPSSGRSQIGLQHRPDYLPETLSSHLNRSDLNVLNLETTITQGPATLRATTRLFREQPSALEFLKSHNFNLASLANNHVMDYLEVGLEETLKHLDSYSLGHAGAGFDRDTIYQPYRFEKNAEKISIICVADGELGNEKFNNGVGTADVTSFRVVDQIRKSKAEGCFTIVFVHAGIEFLPYPPPFIQDIYRNLVAQGADCVIGHHPHIVQGMEFYSGAPIFYSVGHFDLYREGGRTDERLGLMVSLGLLDAQLTKVNLLPFRIEEHNINLL</sequence>
<dbReference type="InterPro" id="IPR029052">
    <property type="entry name" value="Metallo-depent_PP-like"/>
</dbReference>
<proteinExistence type="inferred from homology"/>
<dbReference type="EMBL" id="UINC01036583">
    <property type="protein sequence ID" value="SVB30776.1"/>
    <property type="molecule type" value="Genomic_DNA"/>
</dbReference>
<gene>
    <name evidence="3" type="ORF">METZ01_LOCUS183630</name>
</gene>
<reference evidence="3" key="1">
    <citation type="submission" date="2018-05" db="EMBL/GenBank/DDBJ databases">
        <authorList>
            <person name="Lanie J.A."/>
            <person name="Ng W.-L."/>
            <person name="Kazmierczak K.M."/>
            <person name="Andrzejewski T.M."/>
            <person name="Davidsen T.M."/>
            <person name="Wayne K.J."/>
            <person name="Tettelin H."/>
            <person name="Glass J.I."/>
            <person name="Rusch D."/>
            <person name="Podicherti R."/>
            <person name="Tsui H.-C.T."/>
            <person name="Winkler M.E."/>
        </authorList>
    </citation>
    <scope>NUCLEOTIDE SEQUENCE</scope>
</reference>
<evidence type="ECO:0000259" key="2">
    <source>
        <dbReference type="SMART" id="SM00854"/>
    </source>
</evidence>
<dbReference type="InterPro" id="IPR019079">
    <property type="entry name" value="Capsule_synth_CapA"/>
</dbReference>
<feature type="non-terminal residue" evidence="3">
    <location>
        <position position="304"/>
    </location>
</feature>
<organism evidence="3">
    <name type="scientific">marine metagenome</name>
    <dbReference type="NCBI Taxonomy" id="408172"/>
    <lineage>
        <taxon>unclassified sequences</taxon>
        <taxon>metagenomes</taxon>
        <taxon>ecological metagenomes</taxon>
    </lineage>
</organism>
<feature type="non-terminal residue" evidence="3">
    <location>
        <position position="1"/>
    </location>
</feature>
<evidence type="ECO:0000313" key="3">
    <source>
        <dbReference type="EMBL" id="SVB30776.1"/>
    </source>
</evidence>
<dbReference type="SUPFAM" id="SSF56300">
    <property type="entry name" value="Metallo-dependent phosphatases"/>
    <property type="match status" value="1"/>
</dbReference>
<accession>A0A382CX39</accession>
<dbReference type="InterPro" id="IPR052169">
    <property type="entry name" value="CW_Biosynth-Accessory"/>
</dbReference>
<dbReference type="Pfam" id="PF09587">
    <property type="entry name" value="PGA_cap"/>
    <property type="match status" value="1"/>
</dbReference>
<name>A0A382CX39_9ZZZZ</name>